<dbReference type="AlphaFoldDB" id="A0A0E4GB98"/>
<evidence type="ECO:0000313" key="1">
    <source>
        <dbReference type="EMBL" id="CFX84848.1"/>
    </source>
</evidence>
<dbReference type="EMBL" id="CGIH01000032">
    <property type="protein sequence ID" value="CFX84848.1"/>
    <property type="molecule type" value="Genomic_DNA"/>
</dbReference>
<evidence type="ECO:0000313" key="2">
    <source>
        <dbReference type="Proteomes" id="UP000045545"/>
    </source>
</evidence>
<proteinExistence type="predicted"/>
<keyword evidence="2" id="KW-1185">Reference proteome</keyword>
<protein>
    <submittedName>
        <fullName evidence="1">Uncharacterized</fullName>
    </submittedName>
</protein>
<reference evidence="1 2" key="1">
    <citation type="submission" date="2015-03" db="EMBL/GenBank/DDBJ databases">
        <authorList>
            <person name="Murphy D."/>
        </authorList>
    </citation>
    <scope>NUCLEOTIDE SEQUENCE [LARGE SCALE GENOMIC DNA]</scope>
    <source>
        <strain evidence="1 2">OL-4</strain>
    </source>
</reference>
<accession>A0A0E4GB98</accession>
<gene>
    <name evidence="1" type="ORF">2016</name>
</gene>
<sequence>MIILNVNTDDPIRVIRKYETKPAHLLAITCPPQGKKYHLIYSLEPTLSPQR</sequence>
<dbReference type="RefSeq" id="WP_157609539.1">
    <property type="nucleotide sequence ID" value="NZ_CGIH01000032.1"/>
</dbReference>
<name>A0A0E4GB98_9FIRM</name>
<organism evidence="1 2">
    <name type="scientific">Syntrophomonas zehnderi OL-4</name>
    <dbReference type="NCBI Taxonomy" id="690567"/>
    <lineage>
        <taxon>Bacteria</taxon>
        <taxon>Bacillati</taxon>
        <taxon>Bacillota</taxon>
        <taxon>Clostridia</taxon>
        <taxon>Eubacteriales</taxon>
        <taxon>Syntrophomonadaceae</taxon>
        <taxon>Syntrophomonas</taxon>
    </lineage>
</organism>
<dbReference type="Proteomes" id="UP000045545">
    <property type="component" value="Unassembled WGS sequence"/>
</dbReference>
<dbReference type="STRING" id="690567.2016"/>